<evidence type="ECO:0000256" key="2">
    <source>
        <dbReference type="ARBA" id="ARBA00023002"/>
    </source>
</evidence>
<dbReference type="PANTHER" id="PTHR43539">
    <property type="entry name" value="FLAVIN-BINDING MONOOXYGENASE-LIKE PROTEIN (AFU_ORTHOLOGUE AFUA_4G09220)"/>
    <property type="match status" value="1"/>
</dbReference>
<dbReference type="GO" id="GO:0050660">
    <property type="term" value="F:flavin adenine dinucleotide binding"/>
    <property type="evidence" value="ECO:0007669"/>
    <property type="project" value="TreeGrafter"/>
</dbReference>
<evidence type="ECO:0000313" key="5">
    <source>
        <dbReference type="Proteomes" id="UP000228380"/>
    </source>
</evidence>
<comment type="catalytic activity">
    <reaction evidence="4">
        <text>indole-3-pyruvate + NADPH + O2 + H(+) = (indol-3-yl)acetate + CO2 + NADP(+) + H2O</text>
        <dbReference type="Rhea" id="RHEA:34331"/>
        <dbReference type="ChEBI" id="CHEBI:15377"/>
        <dbReference type="ChEBI" id="CHEBI:15378"/>
        <dbReference type="ChEBI" id="CHEBI:15379"/>
        <dbReference type="ChEBI" id="CHEBI:16526"/>
        <dbReference type="ChEBI" id="CHEBI:17640"/>
        <dbReference type="ChEBI" id="CHEBI:30854"/>
        <dbReference type="ChEBI" id="CHEBI:57783"/>
        <dbReference type="ChEBI" id="CHEBI:58349"/>
        <dbReference type="EC" id="1.14.13.168"/>
    </reaction>
</comment>
<dbReference type="RefSeq" id="XP_038987014.1">
    <property type="nucleotide sequence ID" value="XM_039131086.1"/>
</dbReference>
<dbReference type="Proteomes" id="UP000228380">
    <property type="component" value="Chromosome 10"/>
</dbReference>
<keyword evidence="2" id="KW-0560">Oxidoreductase</keyword>
<dbReference type="SUPFAM" id="SSF51905">
    <property type="entry name" value="FAD/NAD(P)-binding domain"/>
    <property type="match status" value="1"/>
</dbReference>
<reference evidence="5" key="1">
    <citation type="journal article" date="2019" name="Nat. Commun.">
        <title>Genome-wide association mapping of date palm fruit traits.</title>
        <authorList>
            <person name="Hazzouri K.M."/>
            <person name="Gros-Balthazard M."/>
            <person name="Flowers J.M."/>
            <person name="Copetti D."/>
            <person name="Lemansour A."/>
            <person name="Lebrun M."/>
            <person name="Masmoudi K."/>
            <person name="Ferrand S."/>
            <person name="Dhar M.I."/>
            <person name="Fresquez Z.A."/>
            <person name="Rosas U."/>
            <person name="Zhang J."/>
            <person name="Talag J."/>
            <person name="Lee S."/>
            <person name="Kudrna D."/>
            <person name="Powell R.F."/>
            <person name="Leitch I.J."/>
            <person name="Krueger R.R."/>
            <person name="Wing R.A."/>
            <person name="Amiri K.M.A."/>
            <person name="Purugganan M.D."/>
        </authorList>
    </citation>
    <scope>NUCLEOTIDE SEQUENCE [LARGE SCALE GENOMIC DNA]</scope>
    <source>
        <strain evidence="5">cv. Khalas</strain>
    </source>
</reference>
<keyword evidence="6 7" id="KW-0503">Monooxygenase</keyword>
<dbReference type="Gene3D" id="3.50.50.60">
    <property type="entry name" value="FAD/NAD(P)-binding domain"/>
    <property type="match status" value="1"/>
</dbReference>
<dbReference type="OrthoDB" id="752677at2759"/>
<evidence type="ECO:0000313" key="7">
    <source>
        <dbReference type="RefSeq" id="XP_038987014.1"/>
    </source>
</evidence>
<sequence>MGMVLVKYLNVRLVDTLLLMLSNLKYGDLSKYGITRPKLGPLSLKIATGRSSVIDVGTIAKIKSGEIQVVKGPSRIQGNEVLFTDDKSYQFDAIVFATGYQSKVKKWLKDDFGLVGLDGFPIAKFPNHWKGENGLYFAGFARSGLAGISMDAKNIADDINMAYY</sequence>
<evidence type="ECO:0000256" key="3">
    <source>
        <dbReference type="ARBA" id="ARBA00039148"/>
    </source>
</evidence>
<dbReference type="GO" id="GO:0103075">
    <property type="term" value="F:indole-3-pyruvate monooxygenase activity"/>
    <property type="evidence" value="ECO:0007669"/>
    <property type="project" value="UniProtKB-EC"/>
</dbReference>
<evidence type="ECO:0000256" key="4">
    <source>
        <dbReference type="ARBA" id="ARBA00047707"/>
    </source>
</evidence>
<reference evidence="6 7" key="2">
    <citation type="submission" date="2025-04" db="UniProtKB">
        <authorList>
            <consortium name="RefSeq"/>
        </authorList>
    </citation>
    <scope>IDENTIFICATION</scope>
    <source>
        <tissue evidence="6 7">Young leaves</tissue>
    </source>
</reference>
<evidence type="ECO:0000256" key="1">
    <source>
        <dbReference type="ARBA" id="ARBA00009183"/>
    </source>
</evidence>
<organism evidence="5 7">
    <name type="scientific">Phoenix dactylifera</name>
    <name type="common">Date palm</name>
    <dbReference type="NCBI Taxonomy" id="42345"/>
    <lineage>
        <taxon>Eukaryota</taxon>
        <taxon>Viridiplantae</taxon>
        <taxon>Streptophyta</taxon>
        <taxon>Embryophyta</taxon>
        <taxon>Tracheophyta</taxon>
        <taxon>Spermatophyta</taxon>
        <taxon>Magnoliopsida</taxon>
        <taxon>Liliopsida</taxon>
        <taxon>Arecaceae</taxon>
        <taxon>Coryphoideae</taxon>
        <taxon>Phoeniceae</taxon>
        <taxon>Phoenix</taxon>
    </lineage>
</organism>
<dbReference type="KEGG" id="pda:120112224"/>
<dbReference type="RefSeq" id="XP_008777227.2">
    <property type="nucleotide sequence ID" value="XM_008779005.3"/>
</dbReference>
<dbReference type="GeneID" id="120112224"/>
<comment type="similarity">
    <text evidence="1">Belongs to the FMO family.</text>
</comment>
<dbReference type="InterPro" id="IPR050982">
    <property type="entry name" value="Auxin_biosynth/cation_transpt"/>
</dbReference>
<dbReference type="PANTHER" id="PTHR43539:SF9">
    <property type="entry name" value="INDOLE-3-PYRUVATE MONOOXYGENASE YUCCA11-RELATED"/>
    <property type="match status" value="1"/>
</dbReference>
<keyword evidence="5" id="KW-1185">Reference proteome</keyword>
<protein>
    <recommendedName>
        <fullName evidence="3">indole-3-pyruvate monooxygenase</fullName>
        <ecNumber evidence="3">1.14.13.168</ecNumber>
    </recommendedName>
</protein>
<dbReference type="AlphaFoldDB" id="A0A8B9AUH4"/>
<gene>
    <name evidence="7" type="primary">LOC120112224</name>
    <name evidence="6" type="synonym">LOC103697198</name>
</gene>
<name>A0A8B9AUH4_PHODC</name>
<evidence type="ECO:0000313" key="6">
    <source>
        <dbReference type="RefSeq" id="XP_008777227.2"/>
    </source>
</evidence>
<dbReference type="KEGG" id="pda:103697198"/>
<proteinExistence type="inferred from homology"/>
<accession>A0A8B9AUH4</accession>
<dbReference type="EC" id="1.14.13.168" evidence="3"/>
<dbReference type="InterPro" id="IPR036188">
    <property type="entry name" value="FAD/NAD-bd_sf"/>
</dbReference>